<comment type="caution">
    <text evidence="1">The sequence shown here is derived from an EMBL/GenBank/DDBJ whole genome shotgun (WGS) entry which is preliminary data.</text>
</comment>
<gene>
    <name evidence="1" type="ORF">R1sor_004779</name>
</gene>
<evidence type="ECO:0000313" key="2">
    <source>
        <dbReference type="Proteomes" id="UP001633002"/>
    </source>
</evidence>
<reference evidence="1 2" key="1">
    <citation type="submission" date="2024-09" db="EMBL/GenBank/DDBJ databases">
        <title>Chromosome-scale assembly of Riccia sorocarpa.</title>
        <authorList>
            <person name="Paukszto L."/>
        </authorList>
    </citation>
    <scope>NUCLEOTIDE SEQUENCE [LARGE SCALE GENOMIC DNA]</scope>
    <source>
        <strain evidence="1">LP-2024</strain>
        <tissue evidence="1">Aerial parts of the thallus</tissue>
    </source>
</reference>
<organism evidence="1 2">
    <name type="scientific">Riccia sorocarpa</name>
    <dbReference type="NCBI Taxonomy" id="122646"/>
    <lineage>
        <taxon>Eukaryota</taxon>
        <taxon>Viridiplantae</taxon>
        <taxon>Streptophyta</taxon>
        <taxon>Embryophyta</taxon>
        <taxon>Marchantiophyta</taxon>
        <taxon>Marchantiopsida</taxon>
        <taxon>Marchantiidae</taxon>
        <taxon>Marchantiales</taxon>
        <taxon>Ricciaceae</taxon>
        <taxon>Riccia</taxon>
    </lineage>
</organism>
<protein>
    <submittedName>
        <fullName evidence="1">Uncharacterized protein</fullName>
    </submittedName>
</protein>
<dbReference type="AlphaFoldDB" id="A0ABD3HHM7"/>
<dbReference type="Proteomes" id="UP001633002">
    <property type="component" value="Unassembled WGS sequence"/>
</dbReference>
<keyword evidence="2" id="KW-1185">Reference proteome</keyword>
<name>A0ABD3HHM7_9MARC</name>
<dbReference type="EMBL" id="JBJQOH010000003">
    <property type="protein sequence ID" value="KAL3691128.1"/>
    <property type="molecule type" value="Genomic_DNA"/>
</dbReference>
<sequence>MDLQFCFPLRNGGTKDHNILQIEIYNESKHTSIFRSDNLLGHLRIGGLAEWITKHENCITEPAWYPVFYKHHRSSKDQRRKGSRERF</sequence>
<evidence type="ECO:0000313" key="1">
    <source>
        <dbReference type="EMBL" id="KAL3691128.1"/>
    </source>
</evidence>
<accession>A0ABD3HHM7</accession>
<proteinExistence type="predicted"/>